<organism evidence="2 3">
    <name type="scientific">Paenalkalicoccus suaedae</name>
    <dbReference type="NCBI Taxonomy" id="2592382"/>
    <lineage>
        <taxon>Bacteria</taxon>
        <taxon>Bacillati</taxon>
        <taxon>Bacillota</taxon>
        <taxon>Bacilli</taxon>
        <taxon>Bacillales</taxon>
        <taxon>Bacillaceae</taxon>
        <taxon>Paenalkalicoccus</taxon>
    </lineage>
</organism>
<dbReference type="KEGG" id="psua:FLK61_32905"/>
<dbReference type="Gene3D" id="3.40.50.150">
    <property type="entry name" value="Vaccinia Virus protein VP39"/>
    <property type="match status" value="1"/>
</dbReference>
<dbReference type="SUPFAM" id="SSF53335">
    <property type="entry name" value="S-adenosyl-L-methionine-dependent methyltransferases"/>
    <property type="match status" value="1"/>
</dbReference>
<evidence type="ECO:0000313" key="2">
    <source>
        <dbReference type="EMBL" id="QKS71495.1"/>
    </source>
</evidence>
<dbReference type="Proteomes" id="UP000318138">
    <property type="component" value="Chromosome"/>
</dbReference>
<keyword evidence="2" id="KW-0489">Methyltransferase</keyword>
<dbReference type="CDD" id="cd02440">
    <property type="entry name" value="AdoMet_MTases"/>
    <property type="match status" value="1"/>
</dbReference>
<dbReference type="InterPro" id="IPR029063">
    <property type="entry name" value="SAM-dependent_MTases_sf"/>
</dbReference>
<dbReference type="AlphaFoldDB" id="A0A859FH06"/>
<dbReference type="GO" id="GO:0032259">
    <property type="term" value="P:methylation"/>
    <property type="evidence" value="ECO:0007669"/>
    <property type="project" value="UniProtKB-KW"/>
</dbReference>
<feature type="domain" description="Methyltransferase type 11" evidence="1">
    <location>
        <begin position="45"/>
        <end position="136"/>
    </location>
</feature>
<evidence type="ECO:0000313" key="3">
    <source>
        <dbReference type="Proteomes" id="UP000318138"/>
    </source>
</evidence>
<dbReference type="RefSeq" id="WP_176009530.1">
    <property type="nucleotide sequence ID" value="NZ_CP041372.2"/>
</dbReference>
<protein>
    <submittedName>
        <fullName evidence="2">Methyltransferase domain-containing protein</fullName>
    </submittedName>
</protein>
<keyword evidence="3" id="KW-1185">Reference proteome</keyword>
<name>A0A859FH06_9BACI</name>
<reference evidence="3" key="1">
    <citation type="submission" date="2019-07" db="EMBL/GenBank/DDBJ databases">
        <title>Bacillus alkalisoli sp. nov. isolated from saline soil.</title>
        <authorList>
            <person name="Sun J.-Q."/>
            <person name="Xu L."/>
        </authorList>
    </citation>
    <scope>NUCLEOTIDE SEQUENCE [LARGE SCALE GENOMIC DNA]</scope>
    <source>
        <strain evidence="3">M4U3P1</strain>
    </source>
</reference>
<proteinExistence type="predicted"/>
<dbReference type="PANTHER" id="PTHR43861">
    <property type="entry name" value="TRANS-ACONITATE 2-METHYLTRANSFERASE-RELATED"/>
    <property type="match status" value="1"/>
</dbReference>
<sequence length="214" mass="23739">MRKFSAAEFDSRTEFFDEMAQTSWLSAIHEEVIAFGGDLTQTNIVDIGCGTGRLLMRAKSLASSLTGIDLSEKMIEKATSLFGEHATFLVGDATDLPLDDSVADVSYTTCLLFLLPHPEESITEQRRILRSGGLLVTLNPSPQLTTEQADVYANKHHLSEGEADFLRQWARVAERRHQFTPKSLQELLEKHGFSDVETRFSSNGLGMMTKAILA</sequence>
<dbReference type="EMBL" id="CP041372">
    <property type="protein sequence ID" value="QKS71495.1"/>
    <property type="molecule type" value="Genomic_DNA"/>
</dbReference>
<dbReference type="Pfam" id="PF08241">
    <property type="entry name" value="Methyltransf_11"/>
    <property type="match status" value="1"/>
</dbReference>
<evidence type="ECO:0000259" key="1">
    <source>
        <dbReference type="Pfam" id="PF08241"/>
    </source>
</evidence>
<gene>
    <name evidence="2" type="ORF">FLK61_32905</name>
</gene>
<accession>A0A859FH06</accession>
<dbReference type="InterPro" id="IPR013216">
    <property type="entry name" value="Methyltransf_11"/>
</dbReference>
<dbReference type="GO" id="GO:0008757">
    <property type="term" value="F:S-adenosylmethionine-dependent methyltransferase activity"/>
    <property type="evidence" value="ECO:0007669"/>
    <property type="project" value="InterPro"/>
</dbReference>
<keyword evidence="2" id="KW-0808">Transferase</keyword>